<evidence type="ECO:0000313" key="2">
    <source>
        <dbReference type="Proteomes" id="UP001603857"/>
    </source>
</evidence>
<sequence>MLREEVWAEGKDTNNGIVLVACKDERSCLQLEEFITNGPKKVLIPPLES</sequence>
<evidence type="ECO:0000313" key="1">
    <source>
        <dbReference type="EMBL" id="KAL2327790.1"/>
    </source>
</evidence>
<dbReference type="Proteomes" id="UP001603857">
    <property type="component" value="Unassembled WGS sequence"/>
</dbReference>
<organism evidence="1 2">
    <name type="scientific">Flemingia macrophylla</name>
    <dbReference type="NCBI Taxonomy" id="520843"/>
    <lineage>
        <taxon>Eukaryota</taxon>
        <taxon>Viridiplantae</taxon>
        <taxon>Streptophyta</taxon>
        <taxon>Embryophyta</taxon>
        <taxon>Tracheophyta</taxon>
        <taxon>Spermatophyta</taxon>
        <taxon>Magnoliopsida</taxon>
        <taxon>eudicotyledons</taxon>
        <taxon>Gunneridae</taxon>
        <taxon>Pentapetalae</taxon>
        <taxon>rosids</taxon>
        <taxon>fabids</taxon>
        <taxon>Fabales</taxon>
        <taxon>Fabaceae</taxon>
        <taxon>Papilionoideae</taxon>
        <taxon>50 kb inversion clade</taxon>
        <taxon>NPAAA clade</taxon>
        <taxon>indigoferoid/millettioid clade</taxon>
        <taxon>Phaseoleae</taxon>
        <taxon>Flemingia</taxon>
    </lineage>
</organism>
<keyword evidence="2" id="KW-1185">Reference proteome</keyword>
<proteinExistence type="predicted"/>
<accession>A0ABD1LWA0</accession>
<dbReference type="EMBL" id="JBGMDY010000007">
    <property type="protein sequence ID" value="KAL2327790.1"/>
    <property type="molecule type" value="Genomic_DNA"/>
</dbReference>
<comment type="caution">
    <text evidence="1">The sequence shown here is derived from an EMBL/GenBank/DDBJ whole genome shotgun (WGS) entry which is preliminary data.</text>
</comment>
<name>A0ABD1LWA0_9FABA</name>
<reference evidence="1 2" key="1">
    <citation type="submission" date="2024-08" db="EMBL/GenBank/DDBJ databases">
        <title>Insights into the chromosomal genome structure of Flemingia macrophylla.</title>
        <authorList>
            <person name="Ding Y."/>
            <person name="Zhao Y."/>
            <person name="Bi W."/>
            <person name="Wu M."/>
            <person name="Zhao G."/>
            <person name="Gong Y."/>
            <person name="Li W."/>
            <person name="Zhang P."/>
        </authorList>
    </citation>
    <scope>NUCLEOTIDE SEQUENCE [LARGE SCALE GENOMIC DNA]</scope>
    <source>
        <strain evidence="1">DYQJB</strain>
        <tissue evidence="1">Leaf</tissue>
    </source>
</reference>
<gene>
    <name evidence="1" type="ORF">Fmac_021217</name>
</gene>
<dbReference type="AlphaFoldDB" id="A0ABD1LWA0"/>
<protein>
    <submittedName>
        <fullName evidence="1">Uncharacterized protein</fullName>
    </submittedName>
</protein>